<dbReference type="Proteomes" id="UP000186883">
    <property type="component" value="Unassembled WGS sequence"/>
</dbReference>
<evidence type="ECO:0000313" key="4">
    <source>
        <dbReference type="EMBL" id="OKA10088.1"/>
    </source>
</evidence>
<evidence type="ECO:0000313" key="6">
    <source>
        <dbReference type="Proteomes" id="UP000186883"/>
    </source>
</evidence>
<evidence type="ECO:0000256" key="1">
    <source>
        <dbReference type="ARBA" id="ARBA00022679"/>
    </source>
</evidence>
<dbReference type="CDD" id="cd03801">
    <property type="entry name" value="GT4_PimA-like"/>
    <property type="match status" value="1"/>
</dbReference>
<dbReference type="EMBL" id="LOBU02000006">
    <property type="protein sequence ID" value="OKA10088.1"/>
    <property type="molecule type" value="Genomic_DNA"/>
</dbReference>
<evidence type="ECO:0000259" key="2">
    <source>
        <dbReference type="Pfam" id="PF00534"/>
    </source>
</evidence>
<reference evidence="4 6" key="2">
    <citation type="submission" date="2016-11" db="EMBL/GenBank/DDBJ databases">
        <title>Genome sequencing of Amycolatopsis regifaucium.</title>
        <authorList>
            <person name="Mayilraj S."/>
            <person name="Kaur N."/>
        </authorList>
    </citation>
    <scope>NUCLEOTIDE SEQUENCE [LARGE SCALE GENOMIC DNA]</scope>
    <source>
        <strain evidence="4 6">GY080</strain>
    </source>
</reference>
<keyword evidence="1" id="KW-0808">Transferase</keyword>
<proteinExistence type="predicted"/>
<dbReference type="PANTHER" id="PTHR12526:SF626">
    <property type="entry name" value="GLL4300 PROTEIN"/>
    <property type="match status" value="1"/>
</dbReference>
<reference evidence="3 5" key="1">
    <citation type="submission" date="2015-12" db="EMBL/GenBank/DDBJ databases">
        <title>Amycolatopsis regifaucium genome sequencing and assembly.</title>
        <authorList>
            <person name="Mayilraj S."/>
        </authorList>
    </citation>
    <scope>NUCLEOTIDE SEQUENCE [LARGE SCALE GENOMIC DNA]</scope>
    <source>
        <strain evidence="3 5">GY080</strain>
    </source>
</reference>
<dbReference type="Gene3D" id="3.40.50.2000">
    <property type="entry name" value="Glycogen Phosphorylase B"/>
    <property type="match status" value="1"/>
</dbReference>
<dbReference type="OrthoDB" id="8563324at2"/>
<sequence>MKILVAGPVPEGSDYGNGVTARRWAHLFRHLGHEVRVVQDYDGGTHDLLVALHARKSEAAIRAFGAACPAAAIVIALTGTDLYPDLVTGGVDLTLLEHATRIVVLQPQGIRQVPPGLRSRTRVITQSMPPISGGTPAEDRFEIAFLAHARPVKDPLRLCEAVRLLPSSSRVTVTHVGGVREDDIGDRLRAESAENPRYSWLGPLPRPEALAVLARSRLLVLTSLHEGGANVVTEALAAGVPIVSTRIPGSVGLLGEDYAGYFPVGDTDALAAVLDAAERDHDGLYTQLRRQCAARRASVDPERETEAWKRLLAEAVPTNAGYEGVR</sequence>
<dbReference type="EMBL" id="LQCI01000051">
    <property type="protein sequence ID" value="KZB79905.1"/>
    <property type="molecule type" value="Genomic_DNA"/>
</dbReference>
<gene>
    <name evidence="4" type="ORF">ATP06_0206695</name>
    <name evidence="3" type="ORF">AVL48_14725</name>
</gene>
<dbReference type="InterPro" id="IPR027627">
    <property type="entry name" value="Glycosyltransferase_put"/>
</dbReference>
<comment type="caution">
    <text evidence="3">The sequence shown here is derived from an EMBL/GenBank/DDBJ whole genome shotgun (WGS) entry which is preliminary data.</text>
</comment>
<dbReference type="InterPro" id="IPR001296">
    <property type="entry name" value="Glyco_trans_1"/>
</dbReference>
<dbReference type="AlphaFoldDB" id="A0A154M5L1"/>
<keyword evidence="6" id="KW-1185">Reference proteome</keyword>
<organism evidence="3 5">
    <name type="scientific">Amycolatopsis regifaucium</name>
    <dbReference type="NCBI Taxonomy" id="546365"/>
    <lineage>
        <taxon>Bacteria</taxon>
        <taxon>Bacillati</taxon>
        <taxon>Actinomycetota</taxon>
        <taxon>Actinomycetes</taxon>
        <taxon>Pseudonocardiales</taxon>
        <taxon>Pseudonocardiaceae</taxon>
        <taxon>Amycolatopsis</taxon>
    </lineage>
</organism>
<dbReference type="SUPFAM" id="SSF53756">
    <property type="entry name" value="UDP-Glycosyltransferase/glycogen phosphorylase"/>
    <property type="match status" value="1"/>
</dbReference>
<dbReference type="GO" id="GO:0016757">
    <property type="term" value="F:glycosyltransferase activity"/>
    <property type="evidence" value="ECO:0007669"/>
    <property type="project" value="InterPro"/>
</dbReference>
<dbReference type="NCBIfam" id="TIGR04348">
    <property type="entry name" value="selenoneine biosynthesis selenosugar synthase SenB"/>
    <property type="match status" value="1"/>
</dbReference>
<accession>A0A154M5L1</accession>
<feature type="domain" description="Glycosyl transferase family 1" evidence="2">
    <location>
        <begin position="137"/>
        <end position="289"/>
    </location>
</feature>
<protein>
    <recommendedName>
        <fullName evidence="2">Glycosyl transferase family 1 domain-containing protein</fullName>
    </recommendedName>
</protein>
<dbReference type="Pfam" id="PF00534">
    <property type="entry name" value="Glycos_transf_1"/>
    <property type="match status" value="1"/>
</dbReference>
<evidence type="ECO:0000313" key="5">
    <source>
        <dbReference type="Proteomes" id="UP000076321"/>
    </source>
</evidence>
<dbReference type="PANTHER" id="PTHR12526">
    <property type="entry name" value="GLYCOSYLTRANSFERASE"/>
    <property type="match status" value="1"/>
</dbReference>
<evidence type="ECO:0000313" key="3">
    <source>
        <dbReference type="EMBL" id="KZB79905.1"/>
    </source>
</evidence>
<dbReference type="Proteomes" id="UP000076321">
    <property type="component" value="Unassembled WGS sequence"/>
</dbReference>
<name>A0A154M5L1_9PSEU</name>